<keyword evidence="3" id="KW-1185">Reference proteome</keyword>
<evidence type="ECO:0000256" key="1">
    <source>
        <dbReference type="SAM" id="SignalP"/>
    </source>
</evidence>
<keyword evidence="1" id="KW-0732">Signal</keyword>
<feature type="chain" id="PRO_5046423584" evidence="1">
    <location>
        <begin position="29"/>
        <end position="417"/>
    </location>
</feature>
<organism evidence="2 3">
    <name type="scientific">Microvirga terrestris</name>
    <dbReference type="NCBI Taxonomy" id="2791024"/>
    <lineage>
        <taxon>Bacteria</taxon>
        <taxon>Pseudomonadati</taxon>
        <taxon>Pseudomonadota</taxon>
        <taxon>Alphaproteobacteria</taxon>
        <taxon>Hyphomicrobiales</taxon>
        <taxon>Methylobacteriaceae</taxon>
        <taxon>Microvirga</taxon>
    </lineage>
</organism>
<feature type="signal peptide" evidence="1">
    <location>
        <begin position="1"/>
        <end position="28"/>
    </location>
</feature>
<evidence type="ECO:0000313" key="3">
    <source>
        <dbReference type="Proteomes" id="UP000611708"/>
    </source>
</evidence>
<proteinExistence type="predicted"/>
<reference evidence="2 3" key="1">
    <citation type="submission" date="2020-11" db="EMBL/GenBank/DDBJ databases">
        <authorList>
            <person name="Kim M.K."/>
        </authorList>
    </citation>
    <scope>NUCLEOTIDE SEQUENCE [LARGE SCALE GENOMIC DNA]</scope>
    <source>
        <strain evidence="2 3">BT290</strain>
    </source>
</reference>
<comment type="caution">
    <text evidence="2">The sequence shown here is derived from an EMBL/GenBank/DDBJ whole genome shotgun (WGS) entry which is preliminary data.</text>
</comment>
<dbReference type="SUPFAM" id="SSF50494">
    <property type="entry name" value="Trypsin-like serine proteases"/>
    <property type="match status" value="1"/>
</dbReference>
<dbReference type="EMBL" id="JADQDN010000003">
    <property type="protein sequence ID" value="MBF9196100.1"/>
    <property type="molecule type" value="Genomic_DNA"/>
</dbReference>
<sequence length="417" mass="45220">MRTAAHARWAAVAIFTLIALSISTPTYAQNLSCPRGEKTEFGAAFNPLLRIKPNSNGVFVDHGQGNSISSMRLLLSIAAESKASDWDVIIRDKYFRIIATFPDDDFRDAQGNYTVSRWTGRLPTTNGVYVEVLARDSVDVLLEINRGLATPELSSDTRLFSILGDKPAWTSLENIEDVGPRRAGYSVGMLLTGSNAAPGSEGPASWCCSGVMITSDLFLTNWHCGGSRVVEGEYWNTTTCAQTLIDLGWNLATGLSQQLSCQAVLAKDQRLDFAILRVRALIGSGGISGAPIRSRLSTAPISERDIYVVHHAQCSPKLVSKNCRVQDARIPAWIEAPVDMVADLAPNFAHDCDTEPGSSGGAVFNTARELIGIHHSGFARDENCEPVDRLNKGVSLAAILDYLAAHHPDLRKEIRAP</sequence>
<gene>
    <name evidence="2" type="ORF">I2H36_08615</name>
</gene>
<dbReference type="RefSeq" id="WP_196263476.1">
    <property type="nucleotide sequence ID" value="NZ_JADQDN010000003.1"/>
</dbReference>
<dbReference type="Pfam" id="PF13365">
    <property type="entry name" value="Trypsin_2"/>
    <property type="match status" value="1"/>
</dbReference>
<dbReference type="Proteomes" id="UP000611708">
    <property type="component" value="Unassembled WGS sequence"/>
</dbReference>
<protein>
    <submittedName>
        <fullName evidence="2">Trypsin-like peptidase domain-containing protein</fullName>
    </submittedName>
</protein>
<dbReference type="InterPro" id="IPR043504">
    <property type="entry name" value="Peptidase_S1_PA_chymotrypsin"/>
</dbReference>
<dbReference type="InterPro" id="IPR009003">
    <property type="entry name" value="Peptidase_S1_PA"/>
</dbReference>
<accession>A0ABS0HSC6</accession>
<dbReference type="Gene3D" id="2.40.10.10">
    <property type="entry name" value="Trypsin-like serine proteases"/>
    <property type="match status" value="1"/>
</dbReference>
<name>A0ABS0HSC6_9HYPH</name>
<evidence type="ECO:0000313" key="2">
    <source>
        <dbReference type="EMBL" id="MBF9196100.1"/>
    </source>
</evidence>